<reference evidence="3 4" key="1">
    <citation type="submission" date="2020-07" db="EMBL/GenBank/DDBJ databases">
        <title>Draft genome and description of Aeromicrobium phoceense strain Marseille-Q0843 isolated from healthy skin swab.</title>
        <authorList>
            <person name="Boxberger M."/>
            <person name="La Scola B."/>
        </authorList>
    </citation>
    <scope>NUCLEOTIDE SEQUENCE [LARGE SCALE GENOMIC DNA]</scope>
    <source>
        <strain evidence="3 4">Marseille-Q0843</strain>
    </source>
</reference>
<dbReference type="EMBL" id="JACEOG010000002">
    <property type="protein sequence ID" value="MBA4609959.1"/>
    <property type="molecule type" value="Genomic_DNA"/>
</dbReference>
<dbReference type="Proteomes" id="UP000550354">
    <property type="component" value="Unassembled WGS sequence"/>
</dbReference>
<sequence>MDLAALVFATGWASGVNAWATVGVLGIVARAGGSEWVPAGFGDWGVIGLSLGMFTIEFVVDKVPWLDSAWDGISTVVRPVVGAVVAWKLAEYGGELDPALLAFLGGGTALASHGVKSGVRAAVNTSPEPFSNAALSVGEDVSVVAVVLLALAHPWVALAVTAVALVLGVSLFLWLWRAVRRARSRRRERRE</sequence>
<feature type="domain" description="DUF4126" evidence="2">
    <location>
        <begin position="5"/>
        <end position="171"/>
    </location>
</feature>
<feature type="transmembrane region" description="Helical" evidence="1">
    <location>
        <begin position="155"/>
        <end position="176"/>
    </location>
</feature>
<gene>
    <name evidence="3" type="ORF">H1W00_15885</name>
</gene>
<organism evidence="3 4">
    <name type="scientific">Aeromicrobium phoceense</name>
    <dbReference type="NCBI Taxonomy" id="2754045"/>
    <lineage>
        <taxon>Bacteria</taxon>
        <taxon>Bacillati</taxon>
        <taxon>Actinomycetota</taxon>
        <taxon>Actinomycetes</taxon>
        <taxon>Propionibacteriales</taxon>
        <taxon>Nocardioidaceae</taxon>
        <taxon>Aeromicrobium</taxon>
    </lineage>
</organism>
<keyword evidence="1" id="KW-0472">Membrane</keyword>
<evidence type="ECO:0000256" key="1">
    <source>
        <dbReference type="SAM" id="Phobius"/>
    </source>
</evidence>
<protein>
    <submittedName>
        <fullName evidence="3">DUF4126 domain-containing protein</fullName>
    </submittedName>
</protein>
<keyword evidence="4" id="KW-1185">Reference proteome</keyword>
<dbReference type="AlphaFoldDB" id="A0A838XEQ8"/>
<name>A0A838XEQ8_9ACTN</name>
<keyword evidence="1" id="KW-0812">Transmembrane</keyword>
<evidence type="ECO:0000313" key="3">
    <source>
        <dbReference type="EMBL" id="MBA4609959.1"/>
    </source>
</evidence>
<proteinExistence type="predicted"/>
<evidence type="ECO:0000313" key="4">
    <source>
        <dbReference type="Proteomes" id="UP000550354"/>
    </source>
</evidence>
<keyword evidence="1" id="KW-1133">Transmembrane helix</keyword>
<dbReference type="InterPro" id="IPR025196">
    <property type="entry name" value="DUF4126"/>
</dbReference>
<comment type="caution">
    <text evidence="3">The sequence shown here is derived from an EMBL/GenBank/DDBJ whole genome shotgun (WGS) entry which is preliminary data.</text>
</comment>
<accession>A0A838XEQ8</accession>
<dbReference type="Pfam" id="PF13548">
    <property type="entry name" value="DUF4126"/>
    <property type="match status" value="1"/>
</dbReference>
<dbReference type="RefSeq" id="WP_181756771.1">
    <property type="nucleotide sequence ID" value="NZ_JACEOG010000002.1"/>
</dbReference>
<evidence type="ECO:0000259" key="2">
    <source>
        <dbReference type="Pfam" id="PF13548"/>
    </source>
</evidence>